<evidence type="ECO:0000313" key="2">
    <source>
        <dbReference type="EMBL" id="KAG0257044.1"/>
    </source>
</evidence>
<evidence type="ECO:0000256" key="1">
    <source>
        <dbReference type="SAM" id="MobiDB-lite"/>
    </source>
</evidence>
<feature type="compositionally biased region" description="Low complexity" evidence="1">
    <location>
        <begin position="671"/>
        <end position="682"/>
    </location>
</feature>
<feature type="compositionally biased region" description="Low complexity" evidence="1">
    <location>
        <begin position="639"/>
        <end position="657"/>
    </location>
</feature>
<feature type="region of interest" description="Disordered" evidence="1">
    <location>
        <begin position="746"/>
        <end position="825"/>
    </location>
</feature>
<feature type="compositionally biased region" description="Polar residues" evidence="1">
    <location>
        <begin position="561"/>
        <end position="588"/>
    </location>
</feature>
<accession>A0A9P6PYY6</accession>
<sequence length="1063" mass="108715">MSLFLSDLTPDIAVFFDPALASDGEQESVGKTASVESSAWDTHAWHPNHSLKPRSAVHDSSLSDISSSDESTSRPTFRPSHKRSLSQGSTSSDTTTLWETASPPSSRKGVERSPTENDRGVQSSTSDHSPFSEDFELSTKEYINWLISSTDQEDECDEEDEPPWTTLNKAQGSFHADTMASGLGRGANGRLLSSACTASPSQPVFDLLEGKEGEASMAELQELLDFKLFEQSPQWPSTVEKGKGGGAVVATATTVAPPTQSSSSAQPCASLQSCYPFQHGRFDLTQSMLLWPFPPPNMAARATLGMEEAAPPQPHFTLMDPHDREGSPAKKPKRKPSKRPTLPSSASSSTSSLFSSASSSAVESLSGTLLGSNGSGHFVQHVDGSAAAAIAAAAAALATATASPLTRSIPNPGYHPTNTNHAHTPIFQPHIAHHYLHQLSLGGQPHPPQSGAGGGSVPAVYPLTRRATVDETSSSSLSSSSSSLSSLALSSSVSTKPFVHPGFYSLSSQVKNAARLEAMASSSSCGGDPMAMVAAPRPTPSPLPQGDESTTAPFWVPGQPSPRTMSAGSNSFSSVALSLTPTTQHSPANSSGSVGENGGSNNSSSNGNGLTPSGTVVRKRKSLDQGAGGGTSMPITPPSALSSSPTSCSSSSSSSQSDELTGQGARLSPGSASSASSSSSSSSSSAAAAAFETATAAAAASNARALGGVPHGQPFVAAFPVQSPEHLQVMRMLQLGCGEQVRGGYKEGGSGGGKGMGSGQASASTSVCMSGPMRSGSGSEGRKKGRASPGMGALHQQQQEQHQYQHQHQHPSPGQDPQGPMGRRYSHELMSGILPTAHVPVSVPICSPTPTAAAMNSIRQLHQQLEQGLGLCHNGASTPAMHGGGISVIGGVGLPPPLVTPENGGLTTVSTATTATASRHAAAAAPPTHAAFHHYPQAGIPPPLMSSRPPSYPPPGYLESETGYFLPPPARRPGSPLHPHTPTGGGRGMGGGGGGSVGGGGGAAAGSPLPSSGGMMPPPGMTTRKPNPAEVPPSALPADFFVLEEAVLARRRASASEVYRRNL</sequence>
<dbReference type="OrthoDB" id="10682534at2759"/>
<feature type="compositionally biased region" description="Low complexity" evidence="1">
    <location>
        <begin position="1005"/>
        <end position="1015"/>
    </location>
</feature>
<dbReference type="AlphaFoldDB" id="A0A9P6PYY6"/>
<feature type="compositionally biased region" description="Low complexity" evidence="1">
    <location>
        <begin position="339"/>
        <end position="353"/>
    </location>
</feature>
<feature type="compositionally biased region" description="Gly residues" evidence="1">
    <location>
        <begin position="746"/>
        <end position="758"/>
    </location>
</feature>
<comment type="caution">
    <text evidence="2">The sequence shown here is derived from an EMBL/GenBank/DDBJ whole genome shotgun (WGS) entry which is preliminary data.</text>
</comment>
<feature type="compositionally biased region" description="Basic and acidic residues" evidence="1">
    <location>
        <begin position="108"/>
        <end position="119"/>
    </location>
</feature>
<feature type="compositionally biased region" description="Low complexity" evidence="1">
    <location>
        <begin position="58"/>
        <end position="70"/>
    </location>
</feature>
<feature type="compositionally biased region" description="Low complexity" evidence="1">
    <location>
        <begin position="973"/>
        <end position="982"/>
    </location>
</feature>
<reference evidence="2" key="1">
    <citation type="journal article" date="2020" name="Fungal Divers.">
        <title>Resolving the Mortierellaceae phylogeny through synthesis of multi-gene phylogenetics and phylogenomics.</title>
        <authorList>
            <person name="Vandepol N."/>
            <person name="Liber J."/>
            <person name="Desiro A."/>
            <person name="Na H."/>
            <person name="Kennedy M."/>
            <person name="Barry K."/>
            <person name="Grigoriev I.V."/>
            <person name="Miller A.N."/>
            <person name="O'Donnell K."/>
            <person name="Stajich J.E."/>
            <person name="Bonito G."/>
        </authorList>
    </citation>
    <scope>NUCLEOTIDE SEQUENCE</scope>
    <source>
        <strain evidence="2">BC1065</strain>
    </source>
</reference>
<feature type="compositionally biased region" description="Low complexity" evidence="1">
    <location>
        <begin position="795"/>
        <end position="806"/>
    </location>
</feature>
<feature type="compositionally biased region" description="Pro residues" evidence="1">
    <location>
        <begin position="939"/>
        <end position="956"/>
    </location>
</feature>
<feature type="compositionally biased region" description="Gly residues" evidence="1">
    <location>
        <begin position="983"/>
        <end position="1004"/>
    </location>
</feature>
<organism evidence="2 3">
    <name type="scientific">Actinomortierella ambigua</name>
    <dbReference type="NCBI Taxonomy" id="1343610"/>
    <lineage>
        <taxon>Eukaryota</taxon>
        <taxon>Fungi</taxon>
        <taxon>Fungi incertae sedis</taxon>
        <taxon>Mucoromycota</taxon>
        <taxon>Mortierellomycotina</taxon>
        <taxon>Mortierellomycetes</taxon>
        <taxon>Mortierellales</taxon>
        <taxon>Mortierellaceae</taxon>
        <taxon>Actinomortierella</taxon>
    </lineage>
</organism>
<gene>
    <name evidence="2" type="ORF">DFQ27_005317</name>
</gene>
<feature type="region of interest" description="Disordered" evidence="1">
    <location>
        <begin position="521"/>
        <end position="682"/>
    </location>
</feature>
<evidence type="ECO:0000313" key="3">
    <source>
        <dbReference type="Proteomes" id="UP000807716"/>
    </source>
</evidence>
<keyword evidence="3" id="KW-1185">Reference proteome</keyword>
<dbReference type="EMBL" id="JAAAJB010000378">
    <property type="protein sequence ID" value="KAG0257044.1"/>
    <property type="molecule type" value="Genomic_DNA"/>
</dbReference>
<feature type="region of interest" description="Disordered" evidence="1">
    <location>
        <begin position="44"/>
        <end position="133"/>
    </location>
</feature>
<feature type="region of interest" description="Disordered" evidence="1">
    <location>
        <begin position="921"/>
        <end position="1035"/>
    </location>
</feature>
<feature type="compositionally biased region" description="Polar residues" evidence="1">
    <location>
        <begin position="85"/>
        <end position="105"/>
    </location>
</feature>
<feature type="compositionally biased region" description="Low complexity" evidence="1">
    <location>
        <begin position="589"/>
        <end position="609"/>
    </location>
</feature>
<dbReference type="Proteomes" id="UP000807716">
    <property type="component" value="Unassembled WGS sequence"/>
</dbReference>
<feature type="region of interest" description="Disordered" evidence="1">
    <location>
        <begin position="439"/>
        <end position="459"/>
    </location>
</feature>
<feature type="compositionally biased region" description="Polar residues" evidence="1">
    <location>
        <begin position="120"/>
        <end position="129"/>
    </location>
</feature>
<feature type="compositionally biased region" description="Low complexity" evidence="1">
    <location>
        <begin position="921"/>
        <end position="930"/>
    </location>
</feature>
<protein>
    <submittedName>
        <fullName evidence="2">Uncharacterized protein</fullName>
    </submittedName>
</protein>
<feature type="region of interest" description="Disordered" evidence="1">
    <location>
        <begin position="311"/>
        <end position="353"/>
    </location>
</feature>
<proteinExistence type="predicted"/>
<name>A0A9P6PYY6_9FUNG</name>